<dbReference type="Gene3D" id="1.10.287.950">
    <property type="entry name" value="Methyl-accepting chemotaxis protein"/>
    <property type="match status" value="1"/>
</dbReference>
<feature type="transmembrane region" description="Helical" evidence="4">
    <location>
        <begin position="45"/>
        <end position="67"/>
    </location>
</feature>
<feature type="transmembrane region" description="Helical" evidence="4">
    <location>
        <begin position="15"/>
        <end position="39"/>
    </location>
</feature>
<dbReference type="PANTHER" id="PTHR32089">
    <property type="entry name" value="METHYL-ACCEPTING CHEMOTAXIS PROTEIN MCPB"/>
    <property type="match status" value="1"/>
</dbReference>
<dbReference type="RefSeq" id="WP_108958369.1">
    <property type="nucleotide sequence ID" value="NZ_BFAZ01000002.1"/>
</dbReference>
<comment type="caution">
    <text evidence="7">The sequence shown here is derived from an EMBL/GenBank/DDBJ whole genome shotgun (WGS) entry which is preliminary data.</text>
</comment>
<keyword evidence="4" id="KW-0812">Transmembrane</keyword>
<feature type="domain" description="HAMP" evidence="6">
    <location>
        <begin position="257"/>
        <end position="295"/>
    </location>
</feature>
<keyword evidence="8" id="KW-1185">Reference proteome</keyword>
<dbReference type="InterPro" id="IPR004089">
    <property type="entry name" value="MCPsignal_dom"/>
</dbReference>
<dbReference type="EMBL" id="BFAZ01000002">
    <property type="protein sequence ID" value="GBF41158.1"/>
    <property type="molecule type" value="Genomic_DNA"/>
</dbReference>
<dbReference type="GO" id="GO:0016020">
    <property type="term" value="C:membrane"/>
    <property type="evidence" value="ECO:0007669"/>
    <property type="project" value="InterPro"/>
</dbReference>
<evidence type="ECO:0000259" key="6">
    <source>
        <dbReference type="PROSITE" id="PS50885"/>
    </source>
</evidence>
<keyword evidence="1 3" id="KW-0807">Transducer</keyword>
<feature type="transmembrane region" description="Helical" evidence="4">
    <location>
        <begin position="219"/>
        <end position="242"/>
    </location>
</feature>
<keyword evidence="4" id="KW-0472">Membrane</keyword>
<dbReference type="PROSITE" id="PS50111">
    <property type="entry name" value="CHEMOTAXIS_TRANSDUC_2"/>
    <property type="match status" value="1"/>
</dbReference>
<organism evidence="7 8">
    <name type="scientific">Leptospira ellinghausenii</name>
    <dbReference type="NCBI Taxonomy" id="1917822"/>
    <lineage>
        <taxon>Bacteria</taxon>
        <taxon>Pseudomonadati</taxon>
        <taxon>Spirochaetota</taxon>
        <taxon>Spirochaetia</taxon>
        <taxon>Leptospirales</taxon>
        <taxon>Leptospiraceae</taxon>
        <taxon>Leptospira</taxon>
    </lineage>
</organism>
<evidence type="ECO:0000256" key="3">
    <source>
        <dbReference type="PROSITE-ProRule" id="PRU00284"/>
    </source>
</evidence>
<feature type="transmembrane region" description="Helical" evidence="4">
    <location>
        <begin position="104"/>
        <end position="127"/>
    </location>
</feature>
<name>A0A2P2D994_9LEPT</name>
<dbReference type="Pfam" id="PF00015">
    <property type="entry name" value="MCPsignal"/>
    <property type="match status" value="1"/>
</dbReference>
<reference evidence="8" key="1">
    <citation type="journal article" date="2019" name="Microbiol. Immunol.">
        <title>Molecular and phenotypic characterization of Leptospira johnsonii sp. nov., Leptospira ellinghausenii sp. nov. and Leptospira ryugenii sp. nov. isolated from soil and water in Japan.</title>
        <authorList>
            <person name="Masuzawa T."/>
            <person name="Saito M."/>
            <person name="Nakao R."/>
            <person name="Nikaido Y."/>
            <person name="Matsumoto M."/>
            <person name="Ogawa M."/>
            <person name="Yokoyama M."/>
            <person name="Hidaka Y."/>
            <person name="Tomita J."/>
            <person name="Sakakibara K."/>
            <person name="Suzuki K."/>
            <person name="Yasuda S."/>
            <person name="Sato H."/>
            <person name="Yamaguchi M."/>
            <person name="Yoshida S.I."/>
            <person name="Koizumi N."/>
            <person name="Kawamura Y."/>
        </authorList>
    </citation>
    <scope>NUCLEOTIDE SEQUENCE [LARGE SCALE GENOMIC DNA]</scope>
    <source>
        <strain evidence="8">E18</strain>
    </source>
</reference>
<proteinExistence type="inferred from homology"/>
<dbReference type="SMART" id="SM00283">
    <property type="entry name" value="MA"/>
    <property type="match status" value="1"/>
</dbReference>
<feature type="transmembrane region" description="Helical" evidence="4">
    <location>
        <begin position="133"/>
        <end position="154"/>
    </location>
</feature>
<evidence type="ECO:0000256" key="4">
    <source>
        <dbReference type="SAM" id="Phobius"/>
    </source>
</evidence>
<dbReference type="PROSITE" id="PS50885">
    <property type="entry name" value="HAMP"/>
    <property type="match status" value="1"/>
</dbReference>
<feature type="transmembrane region" description="Helical" evidence="4">
    <location>
        <begin position="183"/>
        <end position="207"/>
    </location>
</feature>
<evidence type="ECO:0000259" key="5">
    <source>
        <dbReference type="PROSITE" id="PS50111"/>
    </source>
</evidence>
<accession>A0A2P2D994</accession>
<keyword evidence="4" id="KW-1133">Transmembrane helix</keyword>
<comment type="similarity">
    <text evidence="2">Belongs to the methyl-accepting chemotaxis (MCP) protein family.</text>
</comment>
<feature type="domain" description="Methyl-accepting transducer" evidence="5">
    <location>
        <begin position="300"/>
        <end position="564"/>
    </location>
</feature>
<dbReference type="PANTHER" id="PTHR32089:SF112">
    <property type="entry name" value="LYSOZYME-LIKE PROTEIN-RELATED"/>
    <property type="match status" value="1"/>
</dbReference>
<dbReference type="OrthoDB" id="344905at2"/>
<evidence type="ECO:0000313" key="8">
    <source>
        <dbReference type="Proteomes" id="UP000245206"/>
    </source>
</evidence>
<evidence type="ECO:0000256" key="2">
    <source>
        <dbReference type="ARBA" id="ARBA00029447"/>
    </source>
</evidence>
<dbReference type="InterPro" id="IPR003660">
    <property type="entry name" value="HAMP_dom"/>
</dbReference>
<evidence type="ECO:0000256" key="1">
    <source>
        <dbReference type="ARBA" id="ARBA00023224"/>
    </source>
</evidence>
<dbReference type="Proteomes" id="UP000245206">
    <property type="component" value="Unassembled WGS sequence"/>
</dbReference>
<dbReference type="AlphaFoldDB" id="A0A2P2D994"/>
<dbReference type="SUPFAM" id="SSF58104">
    <property type="entry name" value="Methyl-accepting chemotaxis protein (MCP) signaling domain"/>
    <property type="match status" value="1"/>
</dbReference>
<gene>
    <name evidence="7" type="ORF">LPTSP2_04290</name>
</gene>
<dbReference type="GO" id="GO:0007165">
    <property type="term" value="P:signal transduction"/>
    <property type="evidence" value="ECO:0007669"/>
    <property type="project" value="UniProtKB-KW"/>
</dbReference>
<evidence type="ECO:0000313" key="7">
    <source>
        <dbReference type="EMBL" id="GBF41158.1"/>
    </source>
</evidence>
<protein>
    <submittedName>
        <fullName evidence="7">Methyl-accepting chemotaxis protein</fullName>
    </submittedName>
</protein>
<dbReference type="CDD" id="cd06225">
    <property type="entry name" value="HAMP"/>
    <property type="match status" value="1"/>
</dbReference>
<sequence length="600" mass="65799">MNEAKIKSLCWRLTIGLELLTAVLAVPTAVLFIVIAGVYSFDKSVLVVLGATIALFTSYVIPIIRFLRLKKLLTKTIPASFQALSLEEKQKIKLTLLKFPKHNLGYFLIQWSFGIPFAAFVTFQFFTPTLAEYLPYIILPILIYPVLGVSHFFLSELVISEVLVTPELKDLPLNSEKIPKVGIYARIFFTMSAVFSMTLTALGYLLLAEVTKFVQIQNAEVTLVLMAAFITINIFVLTSLFVKAMKFNTIQMANRYKSLAAGDLSESVPIISTDELGHGSISLNSFITSIRKITSTVIEESDKVNSDAKVIATQTQGLTQAMMEQASSSEEMSAGVEEMSASIRSTAFGAKKQHDITKEAKDLVIGMESSIVSIHDMMNLTETETKQMEEETKLGQSALHSTLVAMSDIESSVENTSNVIQVIGEISDKIGLLSLNASIEAARAGDAGRGFAVVASEISKLGEQTLSNTKRILEAVSKASSSTKSGRLAVSNTEKTFTQIGKSVHTTIELIKQSSDMTKQQLELVKNVKENIEKLTMSAMEIEQNTNEQASTSEELAKSIATITEGTEYLNQFVNDIDKLCSALSDKASNLRQTIDFFKI</sequence>